<proteinExistence type="predicted"/>
<keyword evidence="4" id="KW-1133">Transmembrane helix</keyword>
<dbReference type="Proteomes" id="UP000076717">
    <property type="component" value="Unassembled WGS sequence"/>
</dbReference>
<dbReference type="GO" id="GO:0071555">
    <property type="term" value="P:cell wall organization"/>
    <property type="evidence" value="ECO:0007669"/>
    <property type="project" value="TreeGrafter"/>
</dbReference>
<dbReference type="InterPro" id="IPR036138">
    <property type="entry name" value="PBP_dimer_sf"/>
</dbReference>
<gene>
    <name evidence="5" type="ORF">ACH61_01013</name>
</gene>
<feature type="region of interest" description="Disordered" evidence="3">
    <location>
        <begin position="1"/>
        <end position="27"/>
    </location>
</feature>
<evidence type="ECO:0000256" key="1">
    <source>
        <dbReference type="ARBA" id="ARBA00004370"/>
    </source>
</evidence>
<evidence type="ECO:0000313" key="6">
    <source>
        <dbReference type="Proteomes" id="UP000076717"/>
    </source>
</evidence>
<dbReference type="AlphaFoldDB" id="A0A168G7L7"/>
<comment type="caution">
    <text evidence="5">The sequence shown here is derived from an EMBL/GenBank/DDBJ whole genome shotgun (WGS) entry which is preliminary data.</text>
</comment>
<evidence type="ECO:0000256" key="2">
    <source>
        <dbReference type="ARBA" id="ARBA00023136"/>
    </source>
</evidence>
<comment type="subcellular location">
    <subcellularLocation>
        <location evidence="1">Membrane</location>
    </subcellularLocation>
</comment>
<reference evidence="5 6" key="1">
    <citation type="submission" date="2015-08" db="EMBL/GenBank/DDBJ databases">
        <title>Draft Genome Sequence of Rathayibacter sp. Strain VKM Ac-2596 Isolated from Leaf Gall Induced by Plant-Parasitic Nematodes.</title>
        <authorList>
            <person name="Vasilenko O.V."/>
            <person name="Starodumova I.P."/>
            <person name="Tarlachkov S.V."/>
            <person name="Dorofeeva L.V."/>
            <person name="Evtushenko L.I."/>
        </authorList>
    </citation>
    <scope>NUCLEOTIDE SEQUENCE [LARGE SCALE GENOMIC DNA]</scope>
    <source>
        <strain evidence="5 6">VKM Ac-2596</strain>
    </source>
</reference>
<dbReference type="GO" id="GO:0008658">
    <property type="term" value="F:penicillin binding"/>
    <property type="evidence" value="ECO:0007669"/>
    <property type="project" value="InterPro"/>
</dbReference>
<evidence type="ECO:0000256" key="3">
    <source>
        <dbReference type="SAM" id="MobiDB-lite"/>
    </source>
</evidence>
<dbReference type="Gene3D" id="3.90.1310.10">
    <property type="entry name" value="Penicillin-binding protein 2a (Domain 2)"/>
    <property type="match status" value="1"/>
</dbReference>
<dbReference type="SUPFAM" id="SSF56519">
    <property type="entry name" value="Penicillin binding protein dimerisation domain"/>
    <property type="match status" value="1"/>
</dbReference>
<evidence type="ECO:0000256" key="4">
    <source>
        <dbReference type="SAM" id="Phobius"/>
    </source>
</evidence>
<name>A0A168G7L7_9MICO</name>
<dbReference type="PANTHER" id="PTHR30627:SF1">
    <property type="entry name" value="PEPTIDOGLYCAN D,D-TRANSPEPTIDASE FTSI"/>
    <property type="match status" value="1"/>
</dbReference>
<dbReference type="GO" id="GO:0005886">
    <property type="term" value="C:plasma membrane"/>
    <property type="evidence" value="ECO:0007669"/>
    <property type="project" value="TreeGrafter"/>
</dbReference>
<keyword evidence="2 4" id="KW-0472">Membrane</keyword>
<evidence type="ECO:0000313" key="5">
    <source>
        <dbReference type="EMBL" id="KZX21851.1"/>
    </source>
</evidence>
<protein>
    <submittedName>
        <fullName evidence="5">Penicillin-binding protein 2</fullName>
    </submittedName>
</protein>
<dbReference type="InterPro" id="IPR050515">
    <property type="entry name" value="Beta-lactam/transpept"/>
</dbReference>
<accession>A0A168G7L7</accession>
<feature type="transmembrane region" description="Helical" evidence="4">
    <location>
        <begin position="34"/>
        <end position="52"/>
    </location>
</feature>
<dbReference type="EMBL" id="LIIN01000023">
    <property type="protein sequence ID" value="KZX21851.1"/>
    <property type="molecule type" value="Genomic_DNA"/>
</dbReference>
<sequence length="160" mass="17008">MTTNRIRPTGGPTARSTRDTAAVRHHRSNRRRTAVTFVIILAVVGLFIGKLVDIQIVRANELTDAAAQNQSNSVVTYGTRGPIVDRSGTILADTTTRYRLTTSPKNVGEFDRELAGDQTVVVSVQQAASEIGAITGQSIEQITGAVDAALAKDAASNYLA</sequence>
<organism evidence="5 6">
    <name type="scientific">Rathayibacter tanaceti</name>
    <dbReference type="NCBI Taxonomy" id="1671680"/>
    <lineage>
        <taxon>Bacteria</taxon>
        <taxon>Bacillati</taxon>
        <taxon>Actinomycetota</taxon>
        <taxon>Actinomycetes</taxon>
        <taxon>Micrococcales</taxon>
        <taxon>Microbacteriaceae</taxon>
        <taxon>Rathayibacter</taxon>
    </lineage>
</organism>
<dbReference type="PANTHER" id="PTHR30627">
    <property type="entry name" value="PEPTIDOGLYCAN D,D-TRANSPEPTIDASE"/>
    <property type="match status" value="1"/>
</dbReference>
<keyword evidence="6" id="KW-1185">Reference proteome</keyword>
<keyword evidence="4" id="KW-0812">Transmembrane</keyword>